<sequence>MFSQSLVRPSEGVGVVFRTKPSLPDTDRPLKFLCTVIFLKIIGRKKNMARPPKAPAYLDEIAVRQWKEKSRQLSGREDLTPADWSNLELYCVNYSIYRKAVEDLATRGFSIVNSQGSESRNPALSAKADAERIMIKMASLLGFDPVSRRRNPPETEEEDELDRLA</sequence>
<evidence type="ECO:0000256" key="1">
    <source>
        <dbReference type="SAM" id="MobiDB-lite"/>
    </source>
</evidence>
<dbReference type="NCBIfam" id="TIGR01558">
    <property type="entry name" value="sm_term_P27"/>
    <property type="match status" value="1"/>
</dbReference>
<evidence type="ECO:0000313" key="3">
    <source>
        <dbReference type="Proteomes" id="UP000300926"/>
    </source>
</evidence>
<dbReference type="Pfam" id="PF05119">
    <property type="entry name" value="Terminase_4"/>
    <property type="match status" value="1"/>
</dbReference>
<name>A0A1D7Q5A5_ECOLX</name>
<feature type="compositionally biased region" description="Acidic residues" evidence="1">
    <location>
        <begin position="154"/>
        <end position="165"/>
    </location>
</feature>
<protein>
    <submittedName>
        <fullName evidence="2">Phage terminase small subunit</fullName>
    </submittedName>
</protein>
<reference evidence="2 3" key="1">
    <citation type="submission" date="2018-04" db="EMBL/GenBank/DDBJ databases">
        <title>Large scale genomics of bovine and human commensal E. coli to reveal the emerging process of EHEC.</title>
        <authorList>
            <person name="Arimizu Y."/>
            <person name="Ogura Y."/>
        </authorList>
    </citation>
    <scope>NUCLEOTIDE SEQUENCE [LARGE SCALE GENOMIC DNA]</scope>
    <source>
        <strain evidence="2 3">ECSC038</strain>
    </source>
</reference>
<dbReference type="Proteomes" id="UP000300926">
    <property type="component" value="Unassembled WGS sequence"/>
</dbReference>
<proteinExistence type="predicted"/>
<comment type="caution">
    <text evidence="2">The sequence shown here is derived from an EMBL/GenBank/DDBJ whole genome shotgun (WGS) entry which is preliminary data.</text>
</comment>
<dbReference type="InterPro" id="IPR006448">
    <property type="entry name" value="Phage_term_ssu_P27"/>
</dbReference>
<dbReference type="AlphaFoldDB" id="A0A1D7Q5A5"/>
<feature type="region of interest" description="Disordered" evidence="1">
    <location>
        <begin position="144"/>
        <end position="165"/>
    </location>
</feature>
<accession>A0A1D7Q5A5</accession>
<organism evidence="2 3">
    <name type="scientific">Escherichia coli</name>
    <dbReference type="NCBI Taxonomy" id="562"/>
    <lineage>
        <taxon>Bacteria</taxon>
        <taxon>Pseudomonadati</taxon>
        <taxon>Pseudomonadota</taxon>
        <taxon>Gammaproteobacteria</taxon>
        <taxon>Enterobacterales</taxon>
        <taxon>Enterobacteriaceae</taxon>
        <taxon>Escherichia</taxon>
    </lineage>
</organism>
<dbReference type="EMBL" id="BFIH01000023">
    <property type="protein sequence ID" value="GCO15907.1"/>
    <property type="molecule type" value="Genomic_DNA"/>
</dbReference>
<gene>
    <name evidence="2" type="ORF">ExPECSC038_00771</name>
</gene>
<evidence type="ECO:0000313" key="2">
    <source>
        <dbReference type="EMBL" id="GCO15907.1"/>
    </source>
</evidence>